<keyword evidence="3 5" id="KW-0288">FMN</keyword>
<dbReference type="EC" id="1.6.99.-" evidence="7"/>
<dbReference type="InterPro" id="IPR029479">
    <property type="entry name" value="Nitroreductase"/>
</dbReference>
<comment type="similarity">
    <text evidence="1 5">Belongs to the flavin oxidoreductase frp family.</text>
</comment>
<dbReference type="AlphaFoldDB" id="A0A2S3W1C2"/>
<dbReference type="GO" id="GO:0016491">
    <property type="term" value="F:oxidoreductase activity"/>
    <property type="evidence" value="ECO:0007669"/>
    <property type="project" value="UniProtKB-UniRule"/>
</dbReference>
<evidence type="ECO:0000259" key="6">
    <source>
        <dbReference type="Pfam" id="PF00881"/>
    </source>
</evidence>
<sequence>MVDAPTSSSSLADLWKARYRQPPPDVALPENTVVRGLMAHRSVRAFSAASVPQGTLEAAIAAAQSASSSCNFQAWSVIAVTDPQRRARLAKLAGDQAFIAQAPLFLVWVADLSRLEHVADAHAQPHVALDYLESFTMAVADTSFAAQNAAAAFESFGLGIVYVGAVRNHPGEIASELGLPPRTVAVFGMCVGHPDRKQPTAIKPRLPQSAVLHHEKYAGSEVEVPAYDATMMQFRAEQGMSPQDWSTTVIGRIRDAKALHGRDRLREELVRRGFELR</sequence>
<keyword evidence="4 5" id="KW-0560">Oxidoreductase</keyword>
<dbReference type="InterPro" id="IPR016446">
    <property type="entry name" value="Flavin_OxRdtase_Frp"/>
</dbReference>
<dbReference type="Pfam" id="PF00881">
    <property type="entry name" value="Nitroreductase"/>
    <property type="match status" value="1"/>
</dbReference>
<reference evidence="7 8" key="1">
    <citation type="submission" date="2018-01" db="EMBL/GenBank/DDBJ databases">
        <title>Draft Genome Sequence of Komagataeibacter maltaceti LMG 1529, a Vinegar Producing Acetic Acid Bacterium Isolated from Malt Vinegar Brewery Acetifiers.</title>
        <authorList>
            <person name="Zhang Q."/>
            <person name="Hollensteiner J."/>
            <person name="Poehlein A."/>
            <person name="Daniel R."/>
        </authorList>
    </citation>
    <scope>NUCLEOTIDE SEQUENCE [LARGE SCALE GENOMIC DNA]</scope>
    <source>
        <strain evidence="7 8">LMG 1529</strain>
    </source>
</reference>
<keyword evidence="5" id="KW-0521">NADP</keyword>
<evidence type="ECO:0000256" key="4">
    <source>
        <dbReference type="ARBA" id="ARBA00023002"/>
    </source>
</evidence>
<evidence type="ECO:0000313" key="8">
    <source>
        <dbReference type="Proteomes" id="UP000237344"/>
    </source>
</evidence>
<evidence type="ECO:0000313" key="7">
    <source>
        <dbReference type="EMBL" id="POF62353.1"/>
    </source>
</evidence>
<dbReference type="SUPFAM" id="SSF55469">
    <property type="entry name" value="FMN-dependent nitroreductase-like"/>
    <property type="match status" value="1"/>
</dbReference>
<keyword evidence="2 5" id="KW-0285">Flavoprotein</keyword>
<organism evidence="7 8">
    <name type="scientific">Novacetimonas maltaceti</name>
    <dbReference type="NCBI Taxonomy" id="1203393"/>
    <lineage>
        <taxon>Bacteria</taxon>
        <taxon>Pseudomonadati</taxon>
        <taxon>Pseudomonadota</taxon>
        <taxon>Alphaproteobacteria</taxon>
        <taxon>Acetobacterales</taxon>
        <taxon>Acetobacteraceae</taxon>
        <taxon>Novacetimonas</taxon>
    </lineage>
</organism>
<dbReference type="PANTHER" id="PTHR43425:SF2">
    <property type="entry name" value="OXYGEN-INSENSITIVE NADPH NITROREDUCTASE"/>
    <property type="match status" value="1"/>
</dbReference>
<feature type="domain" description="Nitroreductase" evidence="6">
    <location>
        <begin position="38"/>
        <end position="193"/>
    </location>
</feature>
<dbReference type="PANTHER" id="PTHR43425">
    <property type="entry name" value="OXYGEN-INSENSITIVE NADPH NITROREDUCTASE"/>
    <property type="match status" value="1"/>
</dbReference>
<dbReference type="PIRSF" id="PIRSF005426">
    <property type="entry name" value="Frp"/>
    <property type="match status" value="1"/>
</dbReference>
<dbReference type="RefSeq" id="WP_110095575.1">
    <property type="nucleotide sequence ID" value="NZ_NKUE01000018.1"/>
</dbReference>
<evidence type="ECO:0000256" key="3">
    <source>
        <dbReference type="ARBA" id="ARBA00022643"/>
    </source>
</evidence>
<name>A0A2S3W1C2_9PROT</name>
<keyword evidence="8" id="KW-1185">Reference proteome</keyword>
<dbReference type="OrthoDB" id="3181400at2"/>
<protein>
    <submittedName>
        <fullName evidence="7">NADPH-flavin oxidoreductase</fullName>
        <ecNumber evidence="7">1.6.99.-</ecNumber>
    </submittedName>
</protein>
<dbReference type="Proteomes" id="UP000237344">
    <property type="component" value="Unassembled WGS sequence"/>
</dbReference>
<gene>
    <name evidence="7" type="primary">frp</name>
    <name evidence="7" type="ORF">KMAL_19980</name>
</gene>
<evidence type="ECO:0000256" key="1">
    <source>
        <dbReference type="ARBA" id="ARBA00008366"/>
    </source>
</evidence>
<evidence type="ECO:0000256" key="2">
    <source>
        <dbReference type="ARBA" id="ARBA00022630"/>
    </source>
</evidence>
<proteinExistence type="inferred from homology"/>
<dbReference type="InterPro" id="IPR000415">
    <property type="entry name" value="Nitroreductase-like"/>
</dbReference>
<evidence type="ECO:0000256" key="5">
    <source>
        <dbReference type="PIRNR" id="PIRNR005426"/>
    </source>
</evidence>
<comment type="caution">
    <text evidence="7">The sequence shown here is derived from an EMBL/GenBank/DDBJ whole genome shotgun (WGS) entry which is preliminary data.</text>
</comment>
<accession>A0A2S3W1C2</accession>
<dbReference type="EMBL" id="POTC01000026">
    <property type="protein sequence ID" value="POF62353.1"/>
    <property type="molecule type" value="Genomic_DNA"/>
</dbReference>
<dbReference type="Gene3D" id="3.40.109.10">
    <property type="entry name" value="NADH Oxidase"/>
    <property type="match status" value="1"/>
</dbReference>